<gene>
    <name evidence="1" type="ORF">LCDPAC01_00390</name>
</gene>
<reference evidence="1" key="1">
    <citation type="journal article" date="2019" name="MBio">
        <title>Virus Genomes from Deep Sea Sediments Expand the Ocean Megavirome and Support Independent Origins of Viral Gigantism.</title>
        <authorList>
            <person name="Backstrom D."/>
            <person name="Yutin N."/>
            <person name="Jorgensen S.L."/>
            <person name="Dharamshi J."/>
            <person name="Homa F."/>
            <person name="Zaremba-Niedwiedzka K."/>
            <person name="Spang A."/>
            <person name="Wolf Y.I."/>
            <person name="Koonin E.V."/>
            <person name="Ettema T.J."/>
        </authorList>
    </citation>
    <scope>NUCLEOTIDE SEQUENCE</scope>
</reference>
<protein>
    <submittedName>
        <fullName evidence="1">Uncharacterized protein</fullName>
    </submittedName>
</protein>
<accession>A0A481YMH9</accession>
<proteinExistence type="predicted"/>
<dbReference type="EMBL" id="MK500279">
    <property type="protein sequence ID" value="QBK84558.1"/>
    <property type="molecule type" value="Genomic_DNA"/>
</dbReference>
<name>A0A481YMH9_9VIRU</name>
<sequence>MTDCFTGYFVDGAGSSILSAVKLVCKKANWIDDPYGPDYDDFNRFKVAGKTVEYNPIIKHGVTIEIPNVKFRIFCEIKFPSSSWYSTPSGCCYAIRDVWKGMTILLAEKNDLNGSKPCDVTRNDIIKFAKLSNYPARYWRYWETRRIPTEKLKIYIEK</sequence>
<evidence type="ECO:0000313" key="1">
    <source>
        <dbReference type="EMBL" id="QBK84558.1"/>
    </source>
</evidence>
<organism evidence="1">
    <name type="scientific">Pithovirus LCDPAC01</name>
    <dbReference type="NCBI Taxonomy" id="2506600"/>
    <lineage>
        <taxon>Viruses</taxon>
        <taxon>Pithoviruses</taxon>
    </lineage>
</organism>